<keyword evidence="1" id="KW-0732">Signal</keyword>
<evidence type="ECO:0000313" key="3">
    <source>
        <dbReference type="Proteomes" id="UP000636505"/>
    </source>
</evidence>
<comment type="caution">
    <text evidence="2">The sequence shown here is derived from an EMBL/GenBank/DDBJ whole genome shotgun (WGS) entry which is preliminary data.</text>
</comment>
<feature type="chain" id="PRO_5035183565" description="PEP-CTERM sorting domain-containing protein" evidence="1">
    <location>
        <begin position="27"/>
        <end position="327"/>
    </location>
</feature>
<evidence type="ECO:0000256" key="1">
    <source>
        <dbReference type="SAM" id="SignalP"/>
    </source>
</evidence>
<dbReference type="Proteomes" id="UP000636505">
    <property type="component" value="Unassembled WGS sequence"/>
</dbReference>
<organism evidence="2 3">
    <name type="scientific">Vasconcelosia minhoensis LEGE 07310</name>
    <dbReference type="NCBI Taxonomy" id="915328"/>
    <lineage>
        <taxon>Bacteria</taxon>
        <taxon>Bacillati</taxon>
        <taxon>Cyanobacteriota</taxon>
        <taxon>Cyanophyceae</taxon>
        <taxon>Nodosilineales</taxon>
        <taxon>Cymatolegaceae</taxon>
        <taxon>Vasconcelosia</taxon>
        <taxon>Vasconcelosia minhoensis</taxon>
    </lineage>
</organism>
<sequence length="327" mass="35577">MRKKIVFTSLALGSTVAISVSLPAKAANLDLSQYDYTQLKNISARPLQSDNQLLLTGDPSQNQGFTAFFNLDFSAPDVGHIEISKNAPGNIAPYYTTGKHASPELPPSGATRSASLTDILGFANFSTFLNSNNLSLDKIGISYGQKTDRDLTETWNLGTDLLGQNWFASPDSTVEERIYSAKPEDVEIFLIYEDTKFIDFGYSDFYNVLEYGSTTAIEDDFDAIFSDPFSASQEDDLSPLLSGLASSFLRDVENAGGGIQAVYEEGQVQDPIFSVGNGYGVVSFPFPVSLRAVPLEAEKVPEPSSILGLALLYVWTVTSYRGKAWPS</sequence>
<dbReference type="EMBL" id="JADEXG010000015">
    <property type="protein sequence ID" value="MBE9077332.1"/>
    <property type="molecule type" value="Genomic_DNA"/>
</dbReference>
<reference evidence="2" key="1">
    <citation type="submission" date="2020-10" db="EMBL/GenBank/DDBJ databases">
        <authorList>
            <person name="Castelo-Branco R."/>
            <person name="Eusebio N."/>
            <person name="Adriana R."/>
            <person name="Vieira A."/>
            <person name="Brugerolle De Fraissinette N."/>
            <person name="Rezende De Castro R."/>
            <person name="Schneider M.P."/>
            <person name="Vasconcelos V."/>
            <person name="Leao P.N."/>
        </authorList>
    </citation>
    <scope>NUCLEOTIDE SEQUENCE</scope>
    <source>
        <strain evidence="2">LEGE 07310</strain>
    </source>
</reference>
<name>A0A8J7DB75_9CYAN</name>
<feature type="signal peptide" evidence="1">
    <location>
        <begin position="1"/>
        <end position="26"/>
    </location>
</feature>
<gene>
    <name evidence="2" type="ORF">IQ241_08490</name>
</gene>
<dbReference type="RefSeq" id="WP_193905989.1">
    <property type="nucleotide sequence ID" value="NZ_JADEXG010000015.1"/>
</dbReference>
<keyword evidence="3" id="KW-1185">Reference proteome</keyword>
<evidence type="ECO:0000313" key="2">
    <source>
        <dbReference type="EMBL" id="MBE9077332.1"/>
    </source>
</evidence>
<proteinExistence type="predicted"/>
<evidence type="ECO:0008006" key="4">
    <source>
        <dbReference type="Google" id="ProtNLM"/>
    </source>
</evidence>
<accession>A0A8J7DB75</accession>
<protein>
    <recommendedName>
        <fullName evidence="4">PEP-CTERM sorting domain-containing protein</fullName>
    </recommendedName>
</protein>
<dbReference type="AlphaFoldDB" id="A0A8J7DB75"/>